<reference evidence="1 2" key="1">
    <citation type="submission" date="2020-04" db="EMBL/GenBank/DDBJ databases">
        <title>Arthrobacter sp. nov.</title>
        <authorList>
            <person name="Liu S."/>
        </authorList>
    </citation>
    <scope>NUCLEOTIDE SEQUENCE [LARGE SCALE GENOMIC DNA]</scope>
    <source>
        <strain evidence="1 2">E918</strain>
    </source>
</reference>
<dbReference type="EMBL" id="JAAZSQ010000012">
    <property type="protein sequence ID" value="NKX55429.1"/>
    <property type="molecule type" value="Genomic_DNA"/>
</dbReference>
<gene>
    <name evidence="1" type="ORF">HGG74_12945</name>
</gene>
<dbReference type="AlphaFoldDB" id="A0A7X6HE30"/>
<evidence type="ECO:0000313" key="2">
    <source>
        <dbReference type="Proteomes" id="UP000544090"/>
    </source>
</evidence>
<protein>
    <submittedName>
        <fullName evidence="1">Uncharacterized protein</fullName>
    </submittedName>
</protein>
<organism evidence="1 2">
    <name type="scientific">Arthrobacter mobilis</name>
    <dbReference type="NCBI Taxonomy" id="2724944"/>
    <lineage>
        <taxon>Bacteria</taxon>
        <taxon>Bacillati</taxon>
        <taxon>Actinomycetota</taxon>
        <taxon>Actinomycetes</taxon>
        <taxon>Micrococcales</taxon>
        <taxon>Micrococcaceae</taxon>
        <taxon>Arthrobacter</taxon>
    </lineage>
</organism>
<sequence>MDTQTLTNWNELIGRQVQIHKDGALVRTGYVEDVTYAADALWLEGHGTDLRTLYTKADGYSAVAVAVPGPAETGR</sequence>
<keyword evidence="2" id="KW-1185">Reference proteome</keyword>
<dbReference type="RefSeq" id="WP_168486947.1">
    <property type="nucleotide sequence ID" value="NZ_JAAZSQ010000012.1"/>
</dbReference>
<proteinExistence type="predicted"/>
<accession>A0A7X6HE30</accession>
<name>A0A7X6HE30_9MICC</name>
<evidence type="ECO:0000313" key="1">
    <source>
        <dbReference type="EMBL" id="NKX55429.1"/>
    </source>
</evidence>
<dbReference type="Proteomes" id="UP000544090">
    <property type="component" value="Unassembled WGS sequence"/>
</dbReference>
<comment type="caution">
    <text evidence="1">The sequence shown here is derived from an EMBL/GenBank/DDBJ whole genome shotgun (WGS) entry which is preliminary data.</text>
</comment>